<dbReference type="PANTHER" id="PTHR38598:SF1">
    <property type="entry name" value="INNER MEMBRANE PROTEIN YJCH"/>
    <property type="match status" value="1"/>
</dbReference>
<dbReference type="InterPro" id="IPR007436">
    <property type="entry name" value="DUF485"/>
</dbReference>
<dbReference type="PANTHER" id="PTHR38598">
    <property type="entry name" value="INNER MEMBRANE PROTEIN YJCH"/>
    <property type="match status" value="1"/>
</dbReference>
<protein>
    <submittedName>
        <fullName evidence="2">DUF485 domain-containing protein</fullName>
    </submittedName>
</protein>
<comment type="caution">
    <text evidence="2">The sequence shown here is derived from an EMBL/GenBank/DDBJ whole genome shotgun (WGS) entry which is preliminary data.</text>
</comment>
<feature type="transmembrane region" description="Helical" evidence="1">
    <location>
        <begin position="63"/>
        <end position="84"/>
    </location>
</feature>
<keyword evidence="1" id="KW-0812">Transmembrane</keyword>
<evidence type="ECO:0000256" key="1">
    <source>
        <dbReference type="SAM" id="Phobius"/>
    </source>
</evidence>
<dbReference type="RefSeq" id="WP_408179672.1">
    <property type="nucleotide sequence ID" value="NZ_JAQQEZ010000023.1"/>
</dbReference>
<sequence>MQHVHIDSIKASPAYQRLITSRRRFSFTLTALMIITYYGFILFVALAPQVLAHPLYAGATTSIGIVVGVGIILIAVGMTGWYVLRANRTLDPSMSALLASAGKETH</sequence>
<gene>
    <name evidence="2" type="ORF">PQR57_27980</name>
</gene>
<keyword evidence="1" id="KW-0472">Membrane</keyword>
<proteinExistence type="predicted"/>
<evidence type="ECO:0000313" key="3">
    <source>
        <dbReference type="Proteomes" id="UP001629230"/>
    </source>
</evidence>
<feature type="transmembrane region" description="Helical" evidence="1">
    <location>
        <begin position="25"/>
        <end position="51"/>
    </location>
</feature>
<dbReference type="Pfam" id="PF04341">
    <property type="entry name" value="DUF485"/>
    <property type="match status" value="1"/>
</dbReference>
<keyword evidence="3" id="KW-1185">Reference proteome</keyword>
<accession>A0ABW9AZH0</accession>
<dbReference type="InterPro" id="IPR052959">
    <property type="entry name" value="Inner_membrane_assoc"/>
</dbReference>
<keyword evidence="1" id="KW-1133">Transmembrane helix</keyword>
<reference evidence="2 3" key="1">
    <citation type="journal article" date="2024" name="Chem. Sci.">
        <title>Discovery of megapolipeptins by genome mining of a Burkholderiales bacteria collection.</title>
        <authorList>
            <person name="Paulo B.S."/>
            <person name="Recchia M.J.J."/>
            <person name="Lee S."/>
            <person name="Fergusson C.H."/>
            <person name="Romanowski S.B."/>
            <person name="Hernandez A."/>
            <person name="Krull N."/>
            <person name="Liu D.Y."/>
            <person name="Cavanagh H."/>
            <person name="Bos A."/>
            <person name="Gray C.A."/>
            <person name="Murphy B.T."/>
            <person name="Linington R.G."/>
            <person name="Eustaquio A.S."/>
        </authorList>
    </citation>
    <scope>NUCLEOTIDE SEQUENCE [LARGE SCALE GENOMIC DNA]</scope>
    <source>
        <strain evidence="2 3">RL17-350-BIC-A</strain>
    </source>
</reference>
<dbReference type="Proteomes" id="UP001629230">
    <property type="component" value="Unassembled WGS sequence"/>
</dbReference>
<dbReference type="EMBL" id="JAQQEZ010000023">
    <property type="protein sequence ID" value="MFM0004851.1"/>
    <property type="molecule type" value="Genomic_DNA"/>
</dbReference>
<name>A0ABW9AZH0_9BURK</name>
<evidence type="ECO:0000313" key="2">
    <source>
        <dbReference type="EMBL" id="MFM0004851.1"/>
    </source>
</evidence>
<organism evidence="2 3">
    <name type="scientific">Paraburkholderia dipogonis</name>
    <dbReference type="NCBI Taxonomy" id="1211383"/>
    <lineage>
        <taxon>Bacteria</taxon>
        <taxon>Pseudomonadati</taxon>
        <taxon>Pseudomonadota</taxon>
        <taxon>Betaproteobacteria</taxon>
        <taxon>Burkholderiales</taxon>
        <taxon>Burkholderiaceae</taxon>
        <taxon>Paraburkholderia</taxon>
    </lineage>
</organism>